<gene>
    <name evidence="1" type="ORF">KIN34_06345</name>
</gene>
<proteinExistence type="predicted"/>
<dbReference type="EMBL" id="JAHBOH010000001">
    <property type="protein sequence ID" value="MBT0993905.1"/>
    <property type="molecule type" value="Genomic_DNA"/>
</dbReference>
<protein>
    <submittedName>
        <fullName evidence="1">Uncharacterized protein</fullName>
    </submittedName>
</protein>
<evidence type="ECO:0000313" key="2">
    <source>
        <dbReference type="Proteomes" id="UP000722125"/>
    </source>
</evidence>
<sequence length="243" mass="26917">MASAYVRDAETDEERQEAERYLEQARERLRRRWAERAATSQAAALTADEQTAWDVAEHDRRHAEERTEAYEQMADARWGVDGSAADRYDRLAAHHRQAAAEAKATQDRILAGARARRSTPAAPAPVARVELTAEQRVTISTWSQWNRPDALVTGHQAAAIVGEDAAGRLPVALEADTHGRYPDMHRFGDVAAVAGDDLPAPARSTRAILQAHTRWLRSGESERVAAWRELDARRNRADLAGAA</sequence>
<comment type="caution">
    <text evidence="1">The sequence shown here is derived from an EMBL/GenBank/DDBJ whole genome shotgun (WGS) entry which is preliminary data.</text>
</comment>
<organism evidence="1 2">
    <name type="scientific">Cellulomonas fulva</name>
    <dbReference type="NCBI Taxonomy" id="2835530"/>
    <lineage>
        <taxon>Bacteria</taxon>
        <taxon>Bacillati</taxon>
        <taxon>Actinomycetota</taxon>
        <taxon>Actinomycetes</taxon>
        <taxon>Micrococcales</taxon>
        <taxon>Cellulomonadaceae</taxon>
        <taxon>Cellulomonas</taxon>
    </lineage>
</organism>
<evidence type="ECO:0000313" key="1">
    <source>
        <dbReference type="EMBL" id="MBT0993905.1"/>
    </source>
</evidence>
<keyword evidence="2" id="KW-1185">Reference proteome</keyword>
<dbReference type="Proteomes" id="UP000722125">
    <property type="component" value="Unassembled WGS sequence"/>
</dbReference>
<reference evidence="1 2" key="1">
    <citation type="submission" date="2021-05" db="EMBL/GenBank/DDBJ databases">
        <title>Description of Cellulomonas sp. DKR-3 sp. nov.</title>
        <authorList>
            <person name="Dahal R.H."/>
            <person name="Chaudhary D.K."/>
        </authorList>
    </citation>
    <scope>NUCLEOTIDE SEQUENCE [LARGE SCALE GENOMIC DNA]</scope>
    <source>
        <strain evidence="1 2">DKR-3</strain>
    </source>
</reference>
<name>A0ABS5TXR5_9CELL</name>
<accession>A0ABS5TXR5</accession>
<dbReference type="RefSeq" id="WP_214348234.1">
    <property type="nucleotide sequence ID" value="NZ_JAHBOH010000001.1"/>
</dbReference>